<dbReference type="InterPro" id="IPR006311">
    <property type="entry name" value="TAT_signal"/>
</dbReference>
<proteinExistence type="predicted"/>
<gene>
    <name evidence="1" type="ORF">AXW67_36660</name>
</gene>
<evidence type="ECO:0000313" key="2">
    <source>
        <dbReference type="Proteomes" id="UP000077173"/>
    </source>
</evidence>
<dbReference type="RefSeq" id="WP_027557006.1">
    <property type="nucleotide sequence ID" value="NZ_LSEF01000025.1"/>
</dbReference>
<dbReference type="InterPro" id="IPR019546">
    <property type="entry name" value="TAT_signal_bac_arc"/>
</dbReference>
<organism evidence="1 2">
    <name type="scientific">Bradyrhizobium neotropicale</name>
    <dbReference type="NCBI Taxonomy" id="1497615"/>
    <lineage>
        <taxon>Bacteria</taxon>
        <taxon>Pseudomonadati</taxon>
        <taxon>Pseudomonadota</taxon>
        <taxon>Alphaproteobacteria</taxon>
        <taxon>Hyphomicrobiales</taxon>
        <taxon>Nitrobacteraceae</taxon>
        <taxon>Bradyrhizobium</taxon>
    </lineage>
</organism>
<evidence type="ECO:0000313" key="1">
    <source>
        <dbReference type="EMBL" id="OAF19325.1"/>
    </source>
</evidence>
<dbReference type="NCBIfam" id="TIGR01409">
    <property type="entry name" value="TAT_signal_seq"/>
    <property type="match status" value="1"/>
</dbReference>
<dbReference type="Proteomes" id="UP000077173">
    <property type="component" value="Unassembled WGS sequence"/>
</dbReference>
<dbReference type="AlphaFoldDB" id="A0A176ZHR1"/>
<keyword evidence="2" id="KW-1185">Reference proteome</keyword>
<sequence length="72" mass="7788">MSEDSKTTVGRRAFLRKVGIGTVGAGATLATPLVGSAQADSETNDEKRKARYKETDHVKAFYRVNRYPAKGG</sequence>
<dbReference type="NCBIfam" id="TIGR02811">
    <property type="entry name" value="formate_TAT"/>
    <property type="match status" value="1"/>
</dbReference>
<reference evidence="1 2" key="1">
    <citation type="submission" date="2016-02" db="EMBL/GenBank/DDBJ databases">
        <title>Draft genome sequence of the strain BR 10247T Bradyrhizobium neotropicale isolated from nodules of Centrolobium paraense.</title>
        <authorList>
            <person name="Simoes-Araujo J.L."/>
            <person name="Barauna A.C."/>
            <person name="Silva K."/>
            <person name="Zilli J.E."/>
        </authorList>
    </citation>
    <scope>NUCLEOTIDE SEQUENCE [LARGE SCALE GENOMIC DNA]</scope>
    <source>
        <strain evidence="1 2">BR 10247</strain>
    </source>
</reference>
<dbReference type="PROSITE" id="PS51318">
    <property type="entry name" value="TAT"/>
    <property type="match status" value="1"/>
</dbReference>
<dbReference type="EMBL" id="LSEF01000025">
    <property type="protein sequence ID" value="OAF19325.1"/>
    <property type="molecule type" value="Genomic_DNA"/>
</dbReference>
<protein>
    <submittedName>
        <fullName evidence="1">Formate dehydrogenase</fullName>
    </submittedName>
</protein>
<dbReference type="InterPro" id="IPR014177">
    <property type="entry name" value="Formate_DH_TAT-contain"/>
</dbReference>
<comment type="caution">
    <text evidence="1">The sequence shown here is derived from an EMBL/GenBank/DDBJ whole genome shotgun (WGS) entry which is preliminary data.</text>
</comment>
<name>A0A176ZHR1_9BRAD</name>
<accession>A0A176ZHR1</accession>